<gene>
    <name evidence="1" type="ORF">VFH_III145160</name>
</gene>
<dbReference type="AlphaFoldDB" id="A0AAV1A1X8"/>
<organism evidence="1 2">
    <name type="scientific">Vicia faba</name>
    <name type="common">Broad bean</name>
    <name type="synonym">Faba vulgaris</name>
    <dbReference type="NCBI Taxonomy" id="3906"/>
    <lineage>
        <taxon>Eukaryota</taxon>
        <taxon>Viridiplantae</taxon>
        <taxon>Streptophyta</taxon>
        <taxon>Embryophyta</taxon>
        <taxon>Tracheophyta</taxon>
        <taxon>Spermatophyta</taxon>
        <taxon>Magnoliopsida</taxon>
        <taxon>eudicotyledons</taxon>
        <taxon>Gunneridae</taxon>
        <taxon>Pentapetalae</taxon>
        <taxon>rosids</taxon>
        <taxon>fabids</taxon>
        <taxon>Fabales</taxon>
        <taxon>Fabaceae</taxon>
        <taxon>Papilionoideae</taxon>
        <taxon>50 kb inversion clade</taxon>
        <taxon>NPAAA clade</taxon>
        <taxon>Hologalegina</taxon>
        <taxon>IRL clade</taxon>
        <taxon>Fabeae</taxon>
        <taxon>Vicia</taxon>
    </lineage>
</organism>
<evidence type="ECO:0000313" key="1">
    <source>
        <dbReference type="EMBL" id="CAI8604675.1"/>
    </source>
</evidence>
<sequence length="121" mass="13592">METLIMMSQETPYQILNPWRQNTPADDDAMKEKILKLGICLLRGSEKATAKELMSRITLAMSKLKHGTNTEDILNVDAKIIVNSSGSSGNGYTAMDTTDDEGPLKLVIWKIFLHLRQIVWV</sequence>
<evidence type="ECO:0000313" key="2">
    <source>
        <dbReference type="Proteomes" id="UP001157006"/>
    </source>
</evidence>
<name>A0AAV1A1X8_VICFA</name>
<dbReference type="Proteomes" id="UP001157006">
    <property type="component" value="Chromosome 3"/>
</dbReference>
<dbReference type="EMBL" id="OX451738">
    <property type="protein sequence ID" value="CAI8604675.1"/>
    <property type="molecule type" value="Genomic_DNA"/>
</dbReference>
<proteinExistence type="predicted"/>
<accession>A0AAV1A1X8</accession>
<reference evidence="1 2" key="1">
    <citation type="submission" date="2023-01" db="EMBL/GenBank/DDBJ databases">
        <authorList>
            <person name="Kreplak J."/>
        </authorList>
    </citation>
    <scope>NUCLEOTIDE SEQUENCE [LARGE SCALE GENOMIC DNA]</scope>
</reference>
<protein>
    <submittedName>
        <fullName evidence="1">Uncharacterized protein</fullName>
    </submittedName>
</protein>
<keyword evidence="2" id="KW-1185">Reference proteome</keyword>